<dbReference type="Pfam" id="PF00498">
    <property type="entry name" value="FHA"/>
    <property type="match status" value="1"/>
</dbReference>
<dbReference type="Pfam" id="PF00158">
    <property type="entry name" value="Sigma54_activat"/>
    <property type="match status" value="1"/>
</dbReference>
<dbReference type="InterPro" id="IPR025944">
    <property type="entry name" value="Sigma_54_int_dom_CS"/>
</dbReference>
<dbReference type="Gene3D" id="3.40.50.300">
    <property type="entry name" value="P-loop containing nucleotide triphosphate hydrolases"/>
    <property type="match status" value="1"/>
</dbReference>
<dbReference type="FunFam" id="3.40.50.300:FF:000006">
    <property type="entry name" value="DNA-binding transcriptional regulator NtrC"/>
    <property type="match status" value="1"/>
</dbReference>
<dbReference type="Pfam" id="PF25601">
    <property type="entry name" value="AAA_lid_14"/>
    <property type="match status" value="1"/>
</dbReference>
<sequence length="448" mass="48792">MSTDGTLLLRPSAKELRLEGFSLTVIEGPDTGASLRAPKSEVSVGTAQGNDLVLSDPTVSRHHISITATPDGFFLRDFDSSNGTWIGSTRILTGYIDDGARVRVGRTTLRVDLVDEDICEALSPEDRFGSVLGASDAMRRIFAALPRIAPSETTVLLEGETGTGKGVLAAAIHEASARARSPFVVLDCTAIAPTLIESELFGHVKGSFTGASADRPGAFEQAAGGTIFIDEIGELPLDMQPKLLRALEEKTVKRVGGNQRIRLDARVIAATNRDLRTEVNRGTFRADLYYRLNVVRIHIPPLRERTGDVERLARHFYAELAPHRTMPADLLESFCRQAWPGNVRELRAAVERAVLLDDPALLALGSGPSEGGAGPAAEGEFDLRVPYRMAKQRAADRWEERYVRELVSRAKGNVSEASRLARMDRSHLRTLIRKYDIRSGDEGDGGEG</sequence>
<dbReference type="PROSITE" id="PS00688">
    <property type="entry name" value="SIGMA54_INTERACT_3"/>
    <property type="match status" value="1"/>
</dbReference>
<dbReference type="PANTHER" id="PTHR32071:SF117">
    <property type="entry name" value="PTS-DEPENDENT DIHYDROXYACETONE KINASE OPERON REGULATORY PROTEIN-RELATED"/>
    <property type="match status" value="1"/>
</dbReference>
<dbReference type="InterPro" id="IPR025943">
    <property type="entry name" value="Sigma_54_int_dom_ATP-bd_2"/>
</dbReference>
<dbReference type="SMART" id="SM00240">
    <property type="entry name" value="FHA"/>
    <property type="match status" value="1"/>
</dbReference>
<reference evidence="8 9" key="1">
    <citation type="submission" date="2019-04" db="EMBL/GenBank/DDBJ databases">
        <authorList>
            <person name="Li Y."/>
            <person name="Wang J."/>
        </authorList>
    </citation>
    <scope>NUCLEOTIDE SEQUENCE [LARGE SCALE GENOMIC DNA]</scope>
    <source>
        <strain evidence="8 9">DSM 14668</strain>
    </source>
</reference>
<dbReference type="GO" id="GO:0003677">
    <property type="term" value="F:DNA binding"/>
    <property type="evidence" value="ECO:0007669"/>
    <property type="project" value="UniProtKB-KW"/>
</dbReference>
<evidence type="ECO:0000256" key="1">
    <source>
        <dbReference type="ARBA" id="ARBA00022741"/>
    </source>
</evidence>
<protein>
    <submittedName>
        <fullName evidence="8">Sigma-54-dependent Fis family transcriptional regulator</fullName>
    </submittedName>
</protein>
<dbReference type="InterPro" id="IPR009057">
    <property type="entry name" value="Homeodomain-like_sf"/>
</dbReference>
<keyword evidence="1" id="KW-0547">Nucleotide-binding</keyword>
<feature type="domain" description="FHA" evidence="6">
    <location>
        <begin position="42"/>
        <end position="91"/>
    </location>
</feature>
<accession>A0A4U1JJ97</accession>
<dbReference type="SUPFAM" id="SSF46689">
    <property type="entry name" value="Homeodomain-like"/>
    <property type="match status" value="1"/>
</dbReference>
<dbReference type="OrthoDB" id="9762726at2"/>
<dbReference type="SMART" id="SM00382">
    <property type="entry name" value="AAA"/>
    <property type="match status" value="1"/>
</dbReference>
<keyword evidence="4" id="KW-0238">DNA-binding</keyword>
<dbReference type="InterPro" id="IPR027417">
    <property type="entry name" value="P-loop_NTPase"/>
</dbReference>
<dbReference type="InterPro" id="IPR058031">
    <property type="entry name" value="AAA_lid_NorR"/>
</dbReference>
<dbReference type="Proteomes" id="UP000309215">
    <property type="component" value="Unassembled WGS sequence"/>
</dbReference>
<feature type="domain" description="Sigma-54 factor interaction" evidence="7">
    <location>
        <begin position="131"/>
        <end position="355"/>
    </location>
</feature>
<dbReference type="PANTHER" id="PTHR32071">
    <property type="entry name" value="TRANSCRIPTIONAL REGULATORY PROTEIN"/>
    <property type="match status" value="1"/>
</dbReference>
<dbReference type="GO" id="GO:0006355">
    <property type="term" value="P:regulation of DNA-templated transcription"/>
    <property type="evidence" value="ECO:0007669"/>
    <property type="project" value="InterPro"/>
</dbReference>
<organism evidence="8 9">
    <name type="scientific">Polyangium fumosum</name>
    <dbReference type="NCBI Taxonomy" id="889272"/>
    <lineage>
        <taxon>Bacteria</taxon>
        <taxon>Pseudomonadati</taxon>
        <taxon>Myxococcota</taxon>
        <taxon>Polyangia</taxon>
        <taxon>Polyangiales</taxon>
        <taxon>Polyangiaceae</taxon>
        <taxon>Polyangium</taxon>
    </lineage>
</organism>
<dbReference type="GO" id="GO:0005524">
    <property type="term" value="F:ATP binding"/>
    <property type="evidence" value="ECO:0007669"/>
    <property type="project" value="UniProtKB-KW"/>
</dbReference>
<evidence type="ECO:0000259" key="7">
    <source>
        <dbReference type="PROSITE" id="PS50045"/>
    </source>
</evidence>
<dbReference type="EMBL" id="SSMQ01000005">
    <property type="protein sequence ID" value="TKD11861.1"/>
    <property type="molecule type" value="Genomic_DNA"/>
</dbReference>
<keyword evidence="5" id="KW-0804">Transcription</keyword>
<evidence type="ECO:0000256" key="5">
    <source>
        <dbReference type="ARBA" id="ARBA00023163"/>
    </source>
</evidence>
<evidence type="ECO:0000256" key="2">
    <source>
        <dbReference type="ARBA" id="ARBA00022840"/>
    </source>
</evidence>
<proteinExistence type="predicted"/>
<gene>
    <name evidence="8" type="ORF">E8A74_06940</name>
</gene>
<dbReference type="Gene3D" id="1.10.8.60">
    <property type="match status" value="1"/>
</dbReference>
<dbReference type="InterPro" id="IPR003593">
    <property type="entry name" value="AAA+_ATPase"/>
</dbReference>
<dbReference type="PROSITE" id="PS00675">
    <property type="entry name" value="SIGMA54_INTERACT_1"/>
    <property type="match status" value="1"/>
</dbReference>
<dbReference type="AlphaFoldDB" id="A0A4U1JJ97"/>
<dbReference type="InterPro" id="IPR025662">
    <property type="entry name" value="Sigma_54_int_dom_ATP-bd_1"/>
</dbReference>
<dbReference type="CDD" id="cd00060">
    <property type="entry name" value="FHA"/>
    <property type="match status" value="1"/>
</dbReference>
<dbReference type="PROSITE" id="PS50006">
    <property type="entry name" value="FHA_DOMAIN"/>
    <property type="match status" value="1"/>
</dbReference>
<dbReference type="CDD" id="cd00009">
    <property type="entry name" value="AAA"/>
    <property type="match status" value="1"/>
</dbReference>
<evidence type="ECO:0000256" key="3">
    <source>
        <dbReference type="ARBA" id="ARBA00023015"/>
    </source>
</evidence>
<dbReference type="RefSeq" id="WP_136928135.1">
    <property type="nucleotide sequence ID" value="NZ_SSMQ01000005.1"/>
</dbReference>
<evidence type="ECO:0000313" key="9">
    <source>
        <dbReference type="Proteomes" id="UP000309215"/>
    </source>
</evidence>
<dbReference type="InterPro" id="IPR008984">
    <property type="entry name" value="SMAD_FHA_dom_sf"/>
</dbReference>
<dbReference type="SUPFAM" id="SSF49879">
    <property type="entry name" value="SMAD/FHA domain"/>
    <property type="match status" value="1"/>
</dbReference>
<keyword evidence="3" id="KW-0805">Transcription regulation</keyword>
<dbReference type="InterPro" id="IPR000253">
    <property type="entry name" value="FHA_dom"/>
</dbReference>
<dbReference type="PROSITE" id="PS50045">
    <property type="entry name" value="SIGMA54_INTERACT_4"/>
    <property type="match status" value="1"/>
</dbReference>
<dbReference type="PROSITE" id="PS00676">
    <property type="entry name" value="SIGMA54_INTERACT_2"/>
    <property type="match status" value="1"/>
</dbReference>
<comment type="caution">
    <text evidence="8">The sequence shown here is derived from an EMBL/GenBank/DDBJ whole genome shotgun (WGS) entry which is preliminary data.</text>
</comment>
<evidence type="ECO:0000259" key="6">
    <source>
        <dbReference type="PROSITE" id="PS50006"/>
    </source>
</evidence>
<dbReference type="Gene3D" id="2.60.200.20">
    <property type="match status" value="1"/>
</dbReference>
<keyword evidence="2" id="KW-0067">ATP-binding</keyword>
<evidence type="ECO:0000313" key="8">
    <source>
        <dbReference type="EMBL" id="TKD11861.1"/>
    </source>
</evidence>
<dbReference type="Gene3D" id="1.10.10.60">
    <property type="entry name" value="Homeodomain-like"/>
    <property type="match status" value="1"/>
</dbReference>
<dbReference type="SUPFAM" id="SSF52540">
    <property type="entry name" value="P-loop containing nucleoside triphosphate hydrolases"/>
    <property type="match status" value="1"/>
</dbReference>
<dbReference type="InterPro" id="IPR002078">
    <property type="entry name" value="Sigma_54_int"/>
</dbReference>
<keyword evidence="9" id="KW-1185">Reference proteome</keyword>
<name>A0A4U1JJ97_9BACT</name>
<evidence type="ECO:0000256" key="4">
    <source>
        <dbReference type="ARBA" id="ARBA00023125"/>
    </source>
</evidence>